<dbReference type="GO" id="GO:0008168">
    <property type="term" value="F:methyltransferase activity"/>
    <property type="evidence" value="ECO:0007669"/>
    <property type="project" value="UniProtKB-KW"/>
</dbReference>
<keyword evidence="3" id="KW-0158">Chromosome</keyword>
<dbReference type="InterPro" id="IPR001214">
    <property type="entry name" value="SET_dom"/>
</dbReference>
<evidence type="ECO:0000256" key="2">
    <source>
        <dbReference type="ARBA" id="ARBA00004286"/>
    </source>
</evidence>
<dbReference type="Pfam" id="PF00856">
    <property type="entry name" value="SET"/>
    <property type="match status" value="1"/>
</dbReference>
<keyword evidence="4" id="KW-0489">Methyltransferase</keyword>
<dbReference type="PANTHER" id="PTHR22884">
    <property type="entry name" value="SET DOMAIN PROTEINS"/>
    <property type="match status" value="1"/>
</dbReference>
<comment type="subcellular location">
    <subcellularLocation>
        <location evidence="2">Chromosome</location>
    </subcellularLocation>
    <subcellularLocation>
        <location evidence="1">Nucleus</location>
    </subcellularLocation>
</comment>
<dbReference type="STRING" id="112090.W4GA35"/>
<protein>
    <recommendedName>
        <fullName evidence="9">SET domain-containing protein</fullName>
    </recommendedName>
</protein>
<keyword evidence="7" id="KW-0539">Nucleus</keyword>
<feature type="compositionally biased region" description="Polar residues" evidence="8">
    <location>
        <begin position="153"/>
        <end position="166"/>
    </location>
</feature>
<feature type="region of interest" description="Disordered" evidence="8">
    <location>
        <begin position="421"/>
        <end position="442"/>
    </location>
</feature>
<evidence type="ECO:0000256" key="6">
    <source>
        <dbReference type="ARBA" id="ARBA00022691"/>
    </source>
</evidence>
<keyword evidence="5" id="KW-0808">Transferase</keyword>
<name>W4GA35_APHAT</name>
<dbReference type="OrthoDB" id="109758at2759"/>
<accession>W4GA35</accession>
<dbReference type="Gene3D" id="2.170.270.10">
    <property type="entry name" value="SET domain"/>
    <property type="match status" value="1"/>
</dbReference>
<feature type="compositionally biased region" description="Low complexity" evidence="8">
    <location>
        <begin position="321"/>
        <end position="332"/>
    </location>
</feature>
<dbReference type="GeneID" id="20811533"/>
<dbReference type="GO" id="GO:0005694">
    <property type="term" value="C:chromosome"/>
    <property type="evidence" value="ECO:0007669"/>
    <property type="project" value="UniProtKB-SubCell"/>
</dbReference>
<gene>
    <name evidence="10" type="ORF">H257_09537</name>
</gene>
<evidence type="ECO:0000256" key="7">
    <source>
        <dbReference type="ARBA" id="ARBA00023242"/>
    </source>
</evidence>
<feature type="region of interest" description="Disordered" evidence="8">
    <location>
        <begin position="243"/>
        <end position="399"/>
    </location>
</feature>
<evidence type="ECO:0000256" key="1">
    <source>
        <dbReference type="ARBA" id="ARBA00004123"/>
    </source>
</evidence>
<evidence type="ECO:0000256" key="5">
    <source>
        <dbReference type="ARBA" id="ARBA00022679"/>
    </source>
</evidence>
<reference evidence="10" key="1">
    <citation type="submission" date="2013-12" db="EMBL/GenBank/DDBJ databases">
        <title>The Genome Sequence of Aphanomyces astaci APO3.</title>
        <authorList>
            <consortium name="The Broad Institute Genomics Platform"/>
            <person name="Russ C."/>
            <person name="Tyler B."/>
            <person name="van West P."/>
            <person name="Dieguez-Uribeondo J."/>
            <person name="Young S.K."/>
            <person name="Zeng Q."/>
            <person name="Gargeya S."/>
            <person name="Fitzgerald M."/>
            <person name="Abouelleil A."/>
            <person name="Alvarado L."/>
            <person name="Chapman S.B."/>
            <person name="Gainer-Dewar J."/>
            <person name="Goldberg J."/>
            <person name="Griggs A."/>
            <person name="Gujja S."/>
            <person name="Hansen M."/>
            <person name="Howarth C."/>
            <person name="Imamovic A."/>
            <person name="Ireland A."/>
            <person name="Larimer J."/>
            <person name="McCowan C."/>
            <person name="Murphy C."/>
            <person name="Pearson M."/>
            <person name="Poon T.W."/>
            <person name="Priest M."/>
            <person name="Roberts A."/>
            <person name="Saif S."/>
            <person name="Shea T."/>
            <person name="Sykes S."/>
            <person name="Wortman J."/>
            <person name="Nusbaum C."/>
            <person name="Birren B."/>
        </authorList>
    </citation>
    <scope>NUCLEOTIDE SEQUENCE [LARGE SCALE GENOMIC DNA]</scope>
    <source>
        <strain evidence="10">APO3</strain>
    </source>
</reference>
<dbReference type="RefSeq" id="XP_009834080.1">
    <property type="nucleotide sequence ID" value="XM_009835778.1"/>
</dbReference>
<dbReference type="EMBL" id="KI913136">
    <property type="protein sequence ID" value="ETV76535.1"/>
    <property type="molecule type" value="Genomic_DNA"/>
</dbReference>
<evidence type="ECO:0000313" key="10">
    <source>
        <dbReference type="EMBL" id="ETV76535.1"/>
    </source>
</evidence>
<organism evidence="10">
    <name type="scientific">Aphanomyces astaci</name>
    <name type="common">Crayfish plague agent</name>
    <dbReference type="NCBI Taxonomy" id="112090"/>
    <lineage>
        <taxon>Eukaryota</taxon>
        <taxon>Sar</taxon>
        <taxon>Stramenopiles</taxon>
        <taxon>Oomycota</taxon>
        <taxon>Saprolegniomycetes</taxon>
        <taxon>Saprolegniales</taxon>
        <taxon>Verrucalvaceae</taxon>
        <taxon>Aphanomyces</taxon>
    </lineage>
</organism>
<evidence type="ECO:0000256" key="3">
    <source>
        <dbReference type="ARBA" id="ARBA00022454"/>
    </source>
</evidence>
<dbReference type="VEuPathDB" id="FungiDB:H257_09537"/>
<sequence length="704" mass="76883">MSYVRPTRAPIHRTYGEKQDLLRAWNAVEGGGTTLVAFCRSQQIPLSTFEKWLTIQDRINQVSADRVNKHIAPQASVLHQRSKTPVDPRRLQLHAWMAAARSPINLERMRDKVSEIWPEWDDISHPEFKHSNYFAKWCRRVAARFEARRQAKNAASNGTVSDSESNGVDAFDGTETGEQGGGPSAEDTETDEESKPATRTLSSAAAVGSPKSYPSAAAIEDSYDSDFEGYFKMTSLPMKLPKALSSKRGAKASPTKYQPRDNATRQAPVAPASANPKGPAARRGTTKTAAVVAPANPNGPAARRGTTKTPATVAPANPKGPAARRGTTQTPAAPAPANPKGPAARSDTTQLPDTPAPATQPGNTDEPAPRAPRNPHNIVHPRLANPAVSPPSPTTNEGAFDSDFKDIFGVATASATHSIPLPLKRGATTPPAKSKPDKAPRKVHDAANVIVLTESDDSGDDIKFESVEADPETLGRLYSHIETCQPGFSLPPRLARSSRGKRFSSGVHNTHCGRCSREFPCNSFRLCDNLMTQTECAPNRCSSMEFCQNQTIRKKRFPKTTVVEDVLLKHGLRIDVDVRSETKIIEYVGEYMSKMDFLRRKRLKQGTTDWYLARVGSNEDLYIDAGRVGNHSRFINHSCIPNCRFQTWYVDTKPRLMVVANHALERGTILSLDYMDAGWNITCLCGACDGNYSTAIDLSSGSDK</sequence>
<feature type="region of interest" description="Disordered" evidence="8">
    <location>
        <begin position="152"/>
        <end position="215"/>
    </location>
</feature>
<dbReference type="AlphaFoldDB" id="W4GA35"/>
<dbReference type="SUPFAM" id="SSF82199">
    <property type="entry name" value="SET domain"/>
    <property type="match status" value="1"/>
</dbReference>
<evidence type="ECO:0000256" key="4">
    <source>
        <dbReference type="ARBA" id="ARBA00022603"/>
    </source>
</evidence>
<proteinExistence type="predicted"/>
<dbReference type="GO" id="GO:0005634">
    <property type="term" value="C:nucleus"/>
    <property type="evidence" value="ECO:0007669"/>
    <property type="project" value="UniProtKB-SubCell"/>
</dbReference>
<feature type="compositionally biased region" description="Low complexity" evidence="8">
    <location>
        <begin position="289"/>
        <end position="304"/>
    </location>
</feature>
<dbReference type="InterPro" id="IPR046341">
    <property type="entry name" value="SET_dom_sf"/>
</dbReference>
<keyword evidence="6" id="KW-0949">S-adenosyl-L-methionine</keyword>
<dbReference type="InterPro" id="IPR050777">
    <property type="entry name" value="SET2_Histone-Lys_MeTrsfase"/>
</dbReference>
<dbReference type="SMART" id="SM00317">
    <property type="entry name" value="SET"/>
    <property type="match status" value="1"/>
</dbReference>
<dbReference type="GO" id="GO:0032259">
    <property type="term" value="P:methylation"/>
    <property type="evidence" value="ECO:0007669"/>
    <property type="project" value="UniProtKB-KW"/>
</dbReference>
<evidence type="ECO:0000259" key="9">
    <source>
        <dbReference type="PROSITE" id="PS50280"/>
    </source>
</evidence>
<feature type="domain" description="SET" evidence="9">
    <location>
        <begin position="558"/>
        <end position="675"/>
    </location>
</feature>
<evidence type="ECO:0000256" key="8">
    <source>
        <dbReference type="SAM" id="MobiDB-lite"/>
    </source>
</evidence>
<dbReference type="PROSITE" id="PS50280">
    <property type="entry name" value="SET"/>
    <property type="match status" value="1"/>
</dbReference>